<evidence type="ECO:0000313" key="1">
    <source>
        <dbReference type="EMBL" id="CAG6646867.1"/>
    </source>
</evidence>
<organism evidence="1">
    <name type="scientific">Cacopsylla melanoneura</name>
    <dbReference type="NCBI Taxonomy" id="428564"/>
    <lineage>
        <taxon>Eukaryota</taxon>
        <taxon>Metazoa</taxon>
        <taxon>Ecdysozoa</taxon>
        <taxon>Arthropoda</taxon>
        <taxon>Hexapoda</taxon>
        <taxon>Insecta</taxon>
        <taxon>Pterygota</taxon>
        <taxon>Neoptera</taxon>
        <taxon>Paraneoptera</taxon>
        <taxon>Hemiptera</taxon>
        <taxon>Sternorrhyncha</taxon>
        <taxon>Psylloidea</taxon>
        <taxon>Psyllidae</taxon>
        <taxon>Psyllinae</taxon>
        <taxon>Cacopsylla</taxon>
    </lineage>
</organism>
<dbReference type="EMBL" id="HBUF01144166">
    <property type="protein sequence ID" value="CAG6646867.1"/>
    <property type="molecule type" value="Transcribed_RNA"/>
</dbReference>
<sequence>MKFTFENYTDGPAFRNSGWKLHGQKNGHIITRYTAHGSHHKIYTIKDYHTLYDNCICKICKKCIDHRYHLDEHEHASNISLTTLLSSIDDGEDIVGILALL</sequence>
<accession>A0A8D8RBZ4</accession>
<proteinExistence type="predicted"/>
<protein>
    <submittedName>
        <fullName evidence="1">Uncharacterized protein</fullName>
    </submittedName>
</protein>
<dbReference type="AlphaFoldDB" id="A0A8D8RBZ4"/>
<name>A0A8D8RBZ4_9HEMI</name>
<reference evidence="1" key="1">
    <citation type="submission" date="2021-05" db="EMBL/GenBank/DDBJ databases">
        <authorList>
            <person name="Alioto T."/>
            <person name="Alioto T."/>
            <person name="Gomez Garrido J."/>
        </authorList>
    </citation>
    <scope>NUCLEOTIDE SEQUENCE</scope>
</reference>